<dbReference type="Pfam" id="PF26314">
    <property type="entry name" value="MptA_B_family"/>
    <property type="match status" value="1"/>
</dbReference>
<gene>
    <name evidence="2" type="ORF">IAB73_08485</name>
</gene>
<keyword evidence="1" id="KW-1133">Transmembrane helix</keyword>
<dbReference type="AlphaFoldDB" id="A0A9D0ZBN0"/>
<feature type="transmembrane region" description="Helical" evidence="1">
    <location>
        <begin position="89"/>
        <end position="109"/>
    </location>
</feature>
<comment type="caution">
    <text evidence="2">The sequence shown here is derived from an EMBL/GenBank/DDBJ whole genome shotgun (WGS) entry which is preliminary data.</text>
</comment>
<proteinExistence type="predicted"/>
<feature type="transmembrane region" description="Helical" evidence="1">
    <location>
        <begin position="334"/>
        <end position="354"/>
    </location>
</feature>
<accession>A0A9D0ZBN0</accession>
<sequence>MKLKKDWLDDKLRQGVDGRVHWAVAAAIFAIATAVFAYFAYHARYATFDTFNARDLPDLLTAVTVMFTTLYAAALAVQFFMLQRGRAVAAIYLMAALITGLSLLGKISLLDYVSDDFDIFLSEWIWMMSEESLRGALGLYLGDYNPPYLYLLAIMSRFPDFSFLYMVKFVSIGADILLAYFAMKLASFKSEGPVFQLSFFHLTLLLPTVVFNGAYWAQCDAIYAGLALGGLYMGLKKRPCASIVLFTVALSFKLQAIFLLPMLLPLWSVKRLRLRHLLLAPPVYMAMLVPALIGGKTLHSVLTVYLQQANNYAELTMNAPSIYQLMPTASFREFNGMGILFALALVFCLCAAMYQKRRTLTAQSMILCAALMCLAIPLVLPRMHERYFFLADVLALVVAAYNPKRFYLPLAVGFASYCCYVEALPGPALYPLSYMSLIMIGATALVAYDLARQLRADEAGAHAPYLLGAEERA</sequence>
<name>A0A9D0ZBN0_9FIRM</name>
<feature type="transmembrane region" description="Helical" evidence="1">
    <location>
        <begin position="20"/>
        <end position="39"/>
    </location>
</feature>
<reference evidence="2" key="2">
    <citation type="journal article" date="2021" name="PeerJ">
        <title>Extensive microbial diversity within the chicken gut microbiome revealed by metagenomics and culture.</title>
        <authorList>
            <person name="Gilroy R."/>
            <person name="Ravi A."/>
            <person name="Getino M."/>
            <person name="Pursley I."/>
            <person name="Horton D.L."/>
            <person name="Alikhan N.F."/>
            <person name="Baker D."/>
            <person name="Gharbi K."/>
            <person name="Hall N."/>
            <person name="Watson M."/>
            <person name="Adriaenssens E.M."/>
            <person name="Foster-Nyarko E."/>
            <person name="Jarju S."/>
            <person name="Secka A."/>
            <person name="Antonio M."/>
            <person name="Oren A."/>
            <person name="Chaudhuri R.R."/>
            <person name="La Ragione R."/>
            <person name="Hildebrand F."/>
            <person name="Pallen M.J."/>
        </authorList>
    </citation>
    <scope>NUCLEOTIDE SEQUENCE</scope>
    <source>
        <strain evidence="2">ChiSxjej2B14-6234</strain>
    </source>
</reference>
<dbReference type="Proteomes" id="UP000886887">
    <property type="component" value="Unassembled WGS sequence"/>
</dbReference>
<feature type="transmembrane region" description="Helical" evidence="1">
    <location>
        <begin position="59"/>
        <end position="82"/>
    </location>
</feature>
<dbReference type="EMBL" id="DVFJ01000030">
    <property type="protein sequence ID" value="HIQ72226.1"/>
    <property type="molecule type" value="Genomic_DNA"/>
</dbReference>
<feature type="transmembrane region" description="Helical" evidence="1">
    <location>
        <begin position="194"/>
        <end position="215"/>
    </location>
</feature>
<feature type="transmembrane region" description="Helical" evidence="1">
    <location>
        <begin position="428"/>
        <end position="448"/>
    </location>
</feature>
<reference evidence="2" key="1">
    <citation type="submission" date="2020-10" db="EMBL/GenBank/DDBJ databases">
        <authorList>
            <person name="Gilroy R."/>
        </authorList>
    </citation>
    <scope>NUCLEOTIDE SEQUENCE</scope>
    <source>
        <strain evidence="2">ChiSxjej2B14-6234</strain>
    </source>
</reference>
<protein>
    <submittedName>
        <fullName evidence="2">DUF2029 domain-containing protein</fullName>
    </submittedName>
</protein>
<feature type="transmembrane region" description="Helical" evidence="1">
    <location>
        <begin position="163"/>
        <end position="182"/>
    </location>
</feature>
<feature type="transmembrane region" description="Helical" evidence="1">
    <location>
        <begin position="360"/>
        <end position="380"/>
    </location>
</feature>
<organism evidence="2 3">
    <name type="scientific">Candidatus Onthenecus intestinigallinarum</name>
    <dbReference type="NCBI Taxonomy" id="2840875"/>
    <lineage>
        <taxon>Bacteria</taxon>
        <taxon>Bacillati</taxon>
        <taxon>Bacillota</taxon>
        <taxon>Clostridia</taxon>
        <taxon>Eubacteriales</taxon>
        <taxon>Candidatus Onthenecus</taxon>
    </lineage>
</organism>
<feature type="transmembrane region" description="Helical" evidence="1">
    <location>
        <begin position="387"/>
        <end position="408"/>
    </location>
</feature>
<feature type="transmembrane region" description="Helical" evidence="1">
    <location>
        <begin position="243"/>
        <end position="264"/>
    </location>
</feature>
<keyword evidence="1" id="KW-0472">Membrane</keyword>
<evidence type="ECO:0000256" key="1">
    <source>
        <dbReference type="SAM" id="Phobius"/>
    </source>
</evidence>
<keyword evidence="1" id="KW-0812">Transmembrane</keyword>
<feature type="transmembrane region" description="Helical" evidence="1">
    <location>
        <begin position="284"/>
        <end position="306"/>
    </location>
</feature>
<evidence type="ECO:0000313" key="2">
    <source>
        <dbReference type="EMBL" id="HIQ72226.1"/>
    </source>
</evidence>
<evidence type="ECO:0000313" key="3">
    <source>
        <dbReference type="Proteomes" id="UP000886887"/>
    </source>
</evidence>